<evidence type="ECO:0000256" key="3">
    <source>
        <dbReference type="ARBA" id="ARBA00023125"/>
    </source>
</evidence>
<evidence type="ECO:0000256" key="2">
    <source>
        <dbReference type="ARBA" id="ARBA00023015"/>
    </source>
</evidence>
<dbReference type="Pfam" id="PF03466">
    <property type="entry name" value="LysR_substrate"/>
    <property type="match status" value="1"/>
</dbReference>
<dbReference type="PANTHER" id="PTHR30126">
    <property type="entry name" value="HTH-TYPE TRANSCRIPTIONAL REGULATOR"/>
    <property type="match status" value="1"/>
</dbReference>
<evidence type="ECO:0000256" key="4">
    <source>
        <dbReference type="ARBA" id="ARBA00023163"/>
    </source>
</evidence>
<dbReference type="InterPro" id="IPR036390">
    <property type="entry name" value="WH_DNA-bd_sf"/>
</dbReference>
<dbReference type="Gene3D" id="3.40.190.290">
    <property type="match status" value="1"/>
</dbReference>
<evidence type="ECO:0000313" key="7">
    <source>
        <dbReference type="Proteomes" id="UP000652074"/>
    </source>
</evidence>
<dbReference type="PANTHER" id="PTHR30126:SF5">
    <property type="entry name" value="HTH-TYPE TRANSCRIPTIONAL ACTIVATOR CMPR"/>
    <property type="match status" value="1"/>
</dbReference>
<reference evidence="6 7" key="1">
    <citation type="submission" date="2019-12" db="EMBL/GenBank/DDBJ databases">
        <title>Comparative genomics gives insights into the taxonomy of the Azoarcus-Aromatoleum group and reveals separate origins of nif in the plant-associated Azoarcus and non-plant-associated Aromatoleum sub-groups.</title>
        <authorList>
            <person name="Lafos M."/>
            <person name="Maluk M."/>
            <person name="Batista M."/>
            <person name="Junghare M."/>
            <person name="Carmona M."/>
            <person name="Faoro H."/>
            <person name="Cruz L.M."/>
            <person name="Battistoni F."/>
            <person name="De Souza E."/>
            <person name="Pedrosa F."/>
            <person name="Chen W.-M."/>
            <person name="Poole P.S."/>
            <person name="Dixon R.A."/>
            <person name="James E.K."/>
        </authorList>
    </citation>
    <scope>NUCLEOTIDE SEQUENCE [LARGE SCALE GENOMIC DNA]</scope>
    <source>
        <strain evidence="6 7">ToN1</strain>
    </source>
</reference>
<comment type="caution">
    <text evidence="6">The sequence shown here is derived from an EMBL/GenBank/DDBJ whole genome shotgun (WGS) entry which is preliminary data.</text>
</comment>
<protein>
    <submittedName>
        <fullName evidence="6">LysR family transcriptional regulator</fullName>
    </submittedName>
</protein>
<comment type="similarity">
    <text evidence="1">Belongs to the LysR transcriptional regulatory family.</text>
</comment>
<feature type="domain" description="HTH lysR-type" evidence="5">
    <location>
        <begin position="1"/>
        <end position="60"/>
    </location>
</feature>
<dbReference type="CDD" id="cd08419">
    <property type="entry name" value="PBP2_CbbR_RubisCO_like"/>
    <property type="match status" value="1"/>
</dbReference>
<organism evidence="6 7">
    <name type="scientific">Aromatoleum petrolei</name>
    <dbReference type="NCBI Taxonomy" id="76116"/>
    <lineage>
        <taxon>Bacteria</taxon>
        <taxon>Pseudomonadati</taxon>
        <taxon>Pseudomonadota</taxon>
        <taxon>Betaproteobacteria</taxon>
        <taxon>Rhodocyclales</taxon>
        <taxon>Rhodocyclaceae</taxon>
        <taxon>Aromatoleum</taxon>
    </lineage>
</organism>
<keyword evidence="3" id="KW-0238">DNA-binding</keyword>
<keyword evidence="4" id="KW-0804">Transcription</keyword>
<name>A0ABX1MXP1_9RHOO</name>
<dbReference type="Gene3D" id="1.10.10.10">
    <property type="entry name" value="Winged helix-like DNA-binding domain superfamily/Winged helix DNA-binding domain"/>
    <property type="match status" value="1"/>
</dbReference>
<accession>A0ABX1MXP1</accession>
<dbReference type="InterPro" id="IPR005119">
    <property type="entry name" value="LysR_subst-bd"/>
</dbReference>
<sequence>MNATFRQLRLFLALADHGSVTAAAEACHVTQPTVSMQLRELADAVGLPLYEQVGKRLYLTAAGEALAETARAMLNEWLAFGQAIDAMKGLERGRLRVALVSTAKYFVPRLLGSFCAEHPNIEIALEVLNRDGVVARLRENRDDLYIMSMPPENLDLERHAFLPNPLVVIAPEGHPLAGRRIELIDLAGERFILRERGSGTRLACDAHFARNAFVPRVRLELGSNEAIKQAVAGGLGLAVISRHALAARPGDDQLAVLDVAGFPVQSSWFTLHPRGKRLSPVATVFLGHLERTAREWSERRDRH</sequence>
<dbReference type="InterPro" id="IPR036388">
    <property type="entry name" value="WH-like_DNA-bd_sf"/>
</dbReference>
<dbReference type="PRINTS" id="PR00039">
    <property type="entry name" value="HTHLYSR"/>
</dbReference>
<dbReference type="SUPFAM" id="SSF46785">
    <property type="entry name" value="Winged helix' DNA-binding domain"/>
    <property type="match status" value="1"/>
</dbReference>
<dbReference type="SUPFAM" id="SSF53850">
    <property type="entry name" value="Periplasmic binding protein-like II"/>
    <property type="match status" value="1"/>
</dbReference>
<dbReference type="Pfam" id="PF00126">
    <property type="entry name" value="HTH_1"/>
    <property type="match status" value="1"/>
</dbReference>
<keyword evidence="2" id="KW-0805">Transcription regulation</keyword>
<evidence type="ECO:0000313" key="6">
    <source>
        <dbReference type="EMBL" id="NMF91110.1"/>
    </source>
</evidence>
<gene>
    <name evidence="6" type="ORF">GPA26_21855</name>
</gene>
<dbReference type="RefSeq" id="WP_169208434.1">
    <property type="nucleotide sequence ID" value="NZ_CP059560.1"/>
</dbReference>
<dbReference type="InterPro" id="IPR000847">
    <property type="entry name" value="LysR_HTH_N"/>
</dbReference>
<evidence type="ECO:0000256" key="1">
    <source>
        <dbReference type="ARBA" id="ARBA00009437"/>
    </source>
</evidence>
<evidence type="ECO:0000259" key="5">
    <source>
        <dbReference type="PROSITE" id="PS50931"/>
    </source>
</evidence>
<dbReference type="Proteomes" id="UP000652074">
    <property type="component" value="Unassembled WGS sequence"/>
</dbReference>
<keyword evidence="7" id="KW-1185">Reference proteome</keyword>
<dbReference type="PROSITE" id="PS50931">
    <property type="entry name" value="HTH_LYSR"/>
    <property type="match status" value="1"/>
</dbReference>
<dbReference type="EMBL" id="WTVR01000065">
    <property type="protein sequence ID" value="NMF91110.1"/>
    <property type="molecule type" value="Genomic_DNA"/>
</dbReference>
<proteinExistence type="inferred from homology"/>